<dbReference type="EMBL" id="CAXIXY010000007">
    <property type="protein sequence ID" value="CAL2093337.1"/>
    <property type="molecule type" value="Genomic_DNA"/>
</dbReference>
<dbReference type="Gene3D" id="2.170.16.10">
    <property type="entry name" value="Hedgehog/Intein (Hint) domain"/>
    <property type="match status" value="1"/>
</dbReference>
<evidence type="ECO:0000259" key="1">
    <source>
        <dbReference type="SMART" id="SM00306"/>
    </source>
</evidence>
<dbReference type="Gene3D" id="2.60.40.10">
    <property type="entry name" value="Immunoglobulins"/>
    <property type="match status" value="1"/>
</dbReference>
<dbReference type="InterPro" id="IPR003587">
    <property type="entry name" value="Hint_dom_N"/>
</dbReference>
<keyword evidence="3" id="KW-1185">Reference proteome</keyword>
<dbReference type="CDD" id="cd22641">
    <property type="entry name" value="C24-like"/>
    <property type="match status" value="1"/>
</dbReference>
<dbReference type="Proteomes" id="UP001497416">
    <property type="component" value="Unassembled WGS sequence"/>
</dbReference>
<dbReference type="PROSITE" id="PS50817">
    <property type="entry name" value="INTEIN_N_TER"/>
    <property type="match status" value="1"/>
</dbReference>
<reference evidence="2 3" key="1">
    <citation type="submission" date="2024-05" db="EMBL/GenBank/DDBJ databases">
        <authorList>
            <person name="Duchaud E."/>
        </authorList>
    </citation>
    <scope>NUCLEOTIDE SEQUENCE [LARGE SCALE GENOMIC DNA]</scope>
    <source>
        <strain evidence="2">Ena-SAMPLE-TAB-13-05-2024-13:56:06:370-140302</strain>
    </source>
</reference>
<name>A0ABM9P5J1_9FLAO</name>
<dbReference type="CDD" id="cd00081">
    <property type="entry name" value="Hint"/>
    <property type="match status" value="1"/>
</dbReference>
<dbReference type="SUPFAM" id="SSF88874">
    <property type="entry name" value="Receptor-binding domain of short tail fibre protein gp12"/>
    <property type="match status" value="1"/>
</dbReference>
<proteinExistence type="predicted"/>
<dbReference type="InterPro" id="IPR036844">
    <property type="entry name" value="Hint_dom_sf"/>
</dbReference>
<dbReference type="InterPro" id="IPR006141">
    <property type="entry name" value="Intein_N"/>
</dbReference>
<accession>A0ABM9P5J1</accession>
<comment type="caution">
    <text evidence="2">The sequence shown here is derived from an EMBL/GenBank/DDBJ whole genome shotgun (WGS) entry which is preliminary data.</text>
</comment>
<feature type="domain" description="Hint" evidence="1">
    <location>
        <begin position="680"/>
        <end position="797"/>
    </location>
</feature>
<dbReference type="SMART" id="SM00306">
    <property type="entry name" value="HintN"/>
    <property type="match status" value="1"/>
</dbReference>
<dbReference type="SUPFAM" id="SSF51294">
    <property type="entry name" value="Hedgehog/intein (Hint) domain"/>
    <property type="match status" value="1"/>
</dbReference>
<organism evidence="2 3">
    <name type="scientific">Tenacibaculum platacis</name>
    <dbReference type="NCBI Taxonomy" id="3137852"/>
    <lineage>
        <taxon>Bacteria</taxon>
        <taxon>Pseudomonadati</taxon>
        <taxon>Bacteroidota</taxon>
        <taxon>Flavobacteriia</taxon>
        <taxon>Flavobacteriales</taxon>
        <taxon>Flavobacteriaceae</taxon>
        <taxon>Tenacibaculum</taxon>
    </lineage>
</organism>
<dbReference type="InterPro" id="IPR013783">
    <property type="entry name" value="Ig-like_fold"/>
</dbReference>
<evidence type="ECO:0000313" key="2">
    <source>
        <dbReference type="EMBL" id="CAL2093337.1"/>
    </source>
</evidence>
<evidence type="ECO:0000313" key="3">
    <source>
        <dbReference type="Proteomes" id="UP001497416"/>
    </source>
</evidence>
<protein>
    <submittedName>
        <fullName evidence="2">HintN domain-containing protein</fullName>
    </submittedName>
</protein>
<dbReference type="RefSeq" id="WP_348713595.1">
    <property type="nucleotide sequence ID" value="NZ_CAXIXY010000007.1"/>
</dbReference>
<sequence>MKRVVFGYDGGFPLEQETLIQIQAAYEEDMLEALFTLWGLSTKERYKINIPESSSDEDGWLIMPKEILLRGIGKEDSSSDSDNDSEENDDVKVTKLQLIRVSYFTGGQSVLIEDKRLSDGKLPYSEGTINKVYEEFVGKLVADNTQNSLKLSTFKPLTSISEIDEKADNNTTQINAIKEDYLPRDGSKPMTGDLDLGSDNDLIFKKVNSSSIDYISYEDSNLTGKPNIPPPGVFDFVANQAKGEKGNAWIRSGGVITNKLGVGVTQPSKSLEVNANNDSVKLDNLAEVNSQTPLVIDSQGNVGKNTNGITSANFIPGMIMMWSGNVDNVPTGWILCDGNGGTQINGLIIPDLRGRFVIGFSRNSSTSPTNNPSKTAENYGRIHNKGGLRDVALSSSEIPAHNHKMKLTSGAFFPTKTRNPGGSGEGGRRTMDEVQDNSAFTDNNTGGGQSHENRPPYYVLAFIMYVGEFNQNPLARITYADGSTAQKSETVPLGETFIVGLDATTSSDPDGDDIVKYYWWKCFEQDDWVEIGNNTSGILNFEIPSGRYGLHYFGVQVEDSQGNKSKWPPEDNGIKYRINRPIIITPPTESFITVTPSDVTFLPTNNPDVYSSNIFTINASPGWRVSQNFSDITVNPSSSSTSGQRSVTLTARLSDGNAPIGQITFETTDGKKSVQLKWEGLCFDLESDILMASGQSKKLKNIVIGDEVRVYNFTNPLSSINQESSLLTDLMKGATKGTSKVVDFGTQTVEEYRKITLVNGKILNVTASHPILASKDNNEVSWLLPDDLRGGYFVVDDNGKLVEIESKRTVKSSLDIGVLQLENGDNYFVNDVMVHNANIIRAVAREVNNILPQPIDTINDKVIKIV</sequence>
<gene>
    <name evidence="2" type="ORF">T190607A01A_50184</name>
</gene>